<dbReference type="InterPro" id="IPR036097">
    <property type="entry name" value="HisK_dim/P_sf"/>
</dbReference>
<dbReference type="PROSITE" id="PS50109">
    <property type="entry name" value="HIS_KIN"/>
    <property type="match status" value="1"/>
</dbReference>
<dbReference type="SMART" id="SM00387">
    <property type="entry name" value="HATPase_c"/>
    <property type="match status" value="1"/>
</dbReference>
<dbReference type="Pfam" id="PF02518">
    <property type="entry name" value="HATPase_c"/>
    <property type="match status" value="1"/>
</dbReference>
<dbReference type="SMART" id="SM00388">
    <property type="entry name" value="HisKA"/>
    <property type="match status" value="1"/>
</dbReference>
<evidence type="ECO:0000256" key="3">
    <source>
        <dbReference type="ARBA" id="ARBA00012438"/>
    </source>
</evidence>
<keyword evidence="11 12" id="KW-0472">Membrane</keyword>
<dbReference type="GO" id="GO:0016301">
    <property type="term" value="F:kinase activity"/>
    <property type="evidence" value="ECO:0007669"/>
    <property type="project" value="UniProtKB-KW"/>
</dbReference>
<evidence type="ECO:0000313" key="15">
    <source>
        <dbReference type="EMBL" id="MFC7152862.1"/>
    </source>
</evidence>
<evidence type="ECO:0000313" key="16">
    <source>
        <dbReference type="Proteomes" id="UP001596378"/>
    </source>
</evidence>
<dbReference type="CDD" id="cd06225">
    <property type="entry name" value="HAMP"/>
    <property type="match status" value="1"/>
</dbReference>
<dbReference type="PRINTS" id="PR00344">
    <property type="entry name" value="BCTRLSENSOR"/>
</dbReference>
<dbReference type="SUPFAM" id="SSF47384">
    <property type="entry name" value="Homodimeric domain of signal transducing histidine kinase"/>
    <property type="match status" value="1"/>
</dbReference>
<dbReference type="Gene3D" id="3.30.565.10">
    <property type="entry name" value="Histidine kinase-like ATPase, C-terminal domain"/>
    <property type="match status" value="1"/>
</dbReference>
<evidence type="ECO:0000259" key="13">
    <source>
        <dbReference type="PROSITE" id="PS50109"/>
    </source>
</evidence>
<dbReference type="InterPro" id="IPR003594">
    <property type="entry name" value="HATPase_dom"/>
</dbReference>
<protein>
    <recommendedName>
        <fullName evidence="3">histidine kinase</fullName>
        <ecNumber evidence="3">2.7.13.3</ecNumber>
    </recommendedName>
</protein>
<dbReference type="SUPFAM" id="SSF55874">
    <property type="entry name" value="ATPase domain of HSP90 chaperone/DNA topoisomerase II/histidine kinase"/>
    <property type="match status" value="1"/>
</dbReference>
<dbReference type="Gene3D" id="1.10.287.130">
    <property type="match status" value="1"/>
</dbReference>
<dbReference type="Proteomes" id="UP001596378">
    <property type="component" value="Unassembled WGS sequence"/>
</dbReference>
<keyword evidence="12" id="KW-0812">Transmembrane</keyword>
<dbReference type="InterPro" id="IPR036890">
    <property type="entry name" value="HATPase_C_sf"/>
</dbReference>
<dbReference type="Gene3D" id="6.10.340.10">
    <property type="match status" value="1"/>
</dbReference>
<dbReference type="PROSITE" id="PS50885">
    <property type="entry name" value="HAMP"/>
    <property type="match status" value="1"/>
</dbReference>
<dbReference type="InterPro" id="IPR003661">
    <property type="entry name" value="HisK_dim/P_dom"/>
</dbReference>
<evidence type="ECO:0000256" key="10">
    <source>
        <dbReference type="ARBA" id="ARBA00023012"/>
    </source>
</evidence>
<dbReference type="InterPro" id="IPR003660">
    <property type="entry name" value="HAMP_dom"/>
</dbReference>
<keyword evidence="7" id="KW-0547">Nucleotide-binding</keyword>
<keyword evidence="4" id="KW-1003">Cell membrane</keyword>
<dbReference type="Pfam" id="PF00672">
    <property type="entry name" value="HAMP"/>
    <property type="match status" value="1"/>
</dbReference>
<evidence type="ECO:0000256" key="11">
    <source>
        <dbReference type="ARBA" id="ARBA00023136"/>
    </source>
</evidence>
<evidence type="ECO:0000256" key="9">
    <source>
        <dbReference type="ARBA" id="ARBA00022840"/>
    </source>
</evidence>
<dbReference type="PANTHER" id="PTHR45453">
    <property type="entry name" value="PHOSPHATE REGULON SENSOR PROTEIN PHOR"/>
    <property type="match status" value="1"/>
</dbReference>
<name>A0ABW2FMZ5_9BACL</name>
<keyword evidence="10" id="KW-0902">Two-component regulatory system</keyword>
<dbReference type="InterPro" id="IPR004358">
    <property type="entry name" value="Sig_transdc_His_kin-like_C"/>
</dbReference>
<evidence type="ECO:0000256" key="7">
    <source>
        <dbReference type="ARBA" id="ARBA00022741"/>
    </source>
</evidence>
<keyword evidence="8 15" id="KW-0418">Kinase</keyword>
<evidence type="ECO:0000256" key="12">
    <source>
        <dbReference type="SAM" id="Phobius"/>
    </source>
</evidence>
<reference evidence="16" key="1">
    <citation type="journal article" date="2019" name="Int. J. Syst. Evol. Microbiol.">
        <title>The Global Catalogue of Microorganisms (GCM) 10K type strain sequencing project: providing services to taxonomists for standard genome sequencing and annotation.</title>
        <authorList>
            <consortium name="The Broad Institute Genomics Platform"/>
            <consortium name="The Broad Institute Genome Sequencing Center for Infectious Disease"/>
            <person name="Wu L."/>
            <person name="Ma J."/>
        </authorList>
    </citation>
    <scope>NUCLEOTIDE SEQUENCE [LARGE SCALE GENOMIC DNA]</scope>
    <source>
        <strain evidence="16">KCTC 12907</strain>
    </source>
</reference>
<accession>A0ABW2FMZ5</accession>
<dbReference type="InterPro" id="IPR005467">
    <property type="entry name" value="His_kinase_dom"/>
</dbReference>
<sequence>MRKSIVAKLFLMTVGLCSLVVAVLYIGQVLFFERFYVQQKVRSVQTALETFTSESREDAADARSAYQIERQFYDDYHTWIARLDASGYLSDTDNFEAVVRLEDVTDAPALSGASLTVPLYTIMNIEELAEDNPLRPDFFVRPGESIAIEGLLIDDRLVPQRVGRSPSSLRDENHLENSPLVRTEYEMVSRFDNAVEYREHYPSLLVNGTVTQIRIPEGTEQSRYTHHLFLERIKSFQANLLYGQFDAKAHTVIDYEENNIPYKIFIKRLTDRSEDVSYLFAMTSLQPVNEAAGVMRHYYGYIALGALLLAAWISFYYARRIARPLLRVNDAAQRMAELDFSARIPAASEDEIGQLSRSINGLAHMLHDHIQRLERDIEREQRLERTRKEFISGISHELKTPLSLMESCLYIIEDKPDSPKRAYYFAAMKDEVQKMSLLIGDMLELAKYESGTYRMEVSPFRIDALLERVCAKHAEELAGKRLQLRTRFVPVETIGNPRRIEQVAVNLLTNAIRYTPEGQAICVETAEEAGAVRIAIENRGAHIPDEQLDKIWDRFYRIEPSRHRSTGGTGLGLAICKQILELHGASYGAVNTANGVQFYFTLTPKQEA</sequence>
<organism evidence="15 16">
    <name type="scientific">Cohnella cellulosilytica</name>
    <dbReference type="NCBI Taxonomy" id="986710"/>
    <lineage>
        <taxon>Bacteria</taxon>
        <taxon>Bacillati</taxon>
        <taxon>Bacillota</taxon>
        <taxon>Bacilli</taxon>
        <taxon>Bacillales</taxon>
        <taxon>Paenibacillaceae</taxon>
        <taxon>Cohnella</taxon>
    </lineage>
</organism>
<evidence type="ECO:0000259" key="14">
    <source>
        <dbReference type="PROSITE" id="PS50885"/>
    </source>
</evidence>
<feature type="transmembrane region" description="Helical" evidence="12">
    <location>
        <begin position="9"/>
        <end position="32"/>
    </location>
</feature>
<proteinExistence type="predicted"/>
<evidence type="ECO:0000256" key="6">
    <source>
        <dbReference type="ARBA" id="ARBA00022679"/>
    </source>
</evidence>
<dbReference type="SMART" id="SM00304">
    <property type="entry name" value="HAMP"/>
    <property type="match status" value="1"/>
</dbReference>
<comment type="caution">
    <text evidence="15">The sequence shown here is derived from an EMBL/GenBank/DDBJ whole genome shotgun (WGS) entry which is preliminary data.</text>
</comment>
<feature type="domain" description="HAMP" evidence="14">
    <location>
        <begin position="319"/>
        <end position="371"/>
    </location>
</feature>
<keyword evidence="6" id="KW-0808">Transferase</keyword>
<evidence type="ECO:0000256" key="5">
    <source>
        <dbReference type="ARBA" id="ARBA00022553"/>
    </source>
</evidence>
<dbReference type="EMBL" id="JBHTAI010000026">
    <property type="protein sequence ID" value="MFC7152862.1"/>
    <property type="molecule type" value="Genomic_DNA"/>
</dbReference>
<evidence type="ECO:0000256" key="1">
    <source>
        <dbReference type="ARBA" id="ARBA00000085"/>
    </source>
</evidence>
<keyword evidence="9" id="KW-0067">ATP-binding</keyword>
<dbReference type="EC" id="2.7.13.3" evidence="3"/>
<comment type="subcellular location">
    <subcellularLocation>
        <location evidence="2">Cell membrane</location>
        <topology evidence="2">Multi-pass membrane protein</topology>
    </subcellularLocation>
</comment>
<feature type="domain" description="Histidine kinase" evidence="13">
    <location>
        <begin position="393"/>
        <end position="606"/>
    </location>
</feature>
<dbReference type="SUPFAM" id="SSF158472">
    <property type="entry name" value="HAMP domain-like"/>
    <property type="match status" value="1"/>
</dbReference>
<keyword evidence="12" id="KW-1133">Transmembrane helix</keyword>
<dbReference type="PANTHER" id="PTHR45453:SF3">
    <property type="entry name" value="HISTIDINE KINASE"/>
    <property type="match status" value="1"/>
</dbReference>
<comment type="catalytic activity">
    <reaction evidence="1">
        <text>ATP + protein L-histidine = ADP + protein N-phospho-L-histidine.</text>
        <dbReference type="EC" id="2.7.13.3"/>
    </reaction>
</comment>
<dbReference type="Pfam" id="PF00512">
    <property type="entry name" value="HisKA"/>
    <property type="match status" value="1"/>
</dbReference>
<dbReference type="RefSeq" id="WP_378051001.1">
    <property type="nucleotide sequence ID" value="NZ_JBHMDN010000031.1"/>
</dbReference>
<dbReference type="InterPro" id="IPR050351">
    <property type="entry name" value="BphY/WalK/GraS-like"/>
</dbReference>
<evidence type="ECO:0000256" key="8">
    <source>
        <dbReference type="ARBA" id="ARBA00022777"/>
    </source>
</evidence>
<keyword evidence="16" id="KW-1185">Reference proteome</keyword>
<evidence type="ECO:0000256" key="2">
    <source>
        <dbReference type="ARBA" id="ARBA00004651"/>
    </source>
</evidence>
<feature type="transmembrane region" description="Helical" evidence="12">
    <location>
        <begin position="298"/>
        <end position="318"/>
    </location>
</feature>
<evidence type="ECO:0000256" key="4">
    <source>
        <dbReference type="ARBA" id="ARBA00022475"/>
    </source>
</evidence>
<dbReference type="CDD" id="cd00082">
    <property type="entry name" value="HisKA"/>
    <property type="match status" value="1"/>
</dbReference>
<keyword evidence="5" id="KW-0597">Phosphoprotein</keyword>
<gene>
    <name evidence="15" type="ORF">ACFQMJ_30355</name>
</gene>